<feature type="chain" id="PRO_5028110968" evidence="1">
    <location>
        <begin position="21"/>
        <end position="133"/>
    </location>
</feature>
<dbReference type="InterPro" id="IPR031734">
    <property type="entry name" value="MBF2"/>
</dbReference>
<evidence type="ECO:0000256" key="1">
    <source>
        <dbReference type="SAM" id="SignalP"/>
    </source>
</evidence>
<protein>
    <submittedName>
        <fullName evidence="2">Uncharacterized protein LOC114338084 isoform X1</fullName>
    </submittedName>
</protein>
<proteinExistence type="predicted"/>
<feature type="signal peptide" evidence="1">
    <location>
        <begin position="1"/>
        <end position="20"/>
    </location>
</feature>
<gene>
    <name evidence="2" type="primary">LOC114338084</name>
</gene>
<evidence type="ECO:0000313" key="2">
    <source>
        <dbReference type="RefSeq" id="XP_028144467.1"/>
    </source>
</evidence>
<reference evidence="2" key="1">
    <citation type="submission" date="2025-08" db="UniProtKB">
        <authorList>
            <consortium name="RefSeq"/>
        </authorList>
    </citation>
    <scope>IDENTIFICATION</scope>
    <source>
        <tissue evidence="2">Whole insect</tissue>
    </source>
</reference>
<dbReference type="PROSITE" id="PS51257">
    <property type="entry name" value="PROKAR_LIPOPROTEIN"/>
    <property type="match status" value="1"/>
</dbReference>
<sequence length="133" mass="14676">MKHIVVFTVIFVLGCQYVSSAPNIVNGQLNILQGNCTRPSLDTRVYNIHVHKSRIPFMKRSEELHWHGDQIIFCIMANSTKPASKGSTATITEGGLKHSFITIKLESGAGHGLEYDVEIYGKMNGVGMPIFSV</sequence>
<keyword evidence="1" id="KW-0732">Signal</keyword>
<dbReference type="Pfam" id="PF15868">
    <property type="entry name" value="MBF2"/>
    <property type="match status" value="1"/>
</dbReference>
<accession>A0A6P7GCZ8</accession>
<organism evidence="2">
    <name type="scientific">Diabrotica virgifera virgifera</name>
    <name type="common">western corn rootworm</name>
    <dbReference type="NCBI Taxonomy" id="50390"/>
    <lineage>
        <taxon>Eukaryota</taxon>
        <taxon>Metazoa</taxon>
        <taxon>Ecdysozoa</taxon>
        <taxon>Arthropoda</taxon>
        <taxon>Hexapoda</taxon>
        <taxon>Insecta</taxon>
        <taxon>Pterygota</taxon>
        <taxon>Neoptera</taxon>
        <taxon>Endopterygota</taxon>
        <taxon>Coleoptera</taxon>
        <taxon>Polyphaga</taxon>
        <taxon>Cucujiformia</taxon>
        <taxon>Chrysomeloidea</taxon>
        <taxon>Chrysomelidae</taxon>
        <taxon>Galerucinae</taxon>
        <taxon>Diabroticina</taxon>
        <taxon>Diabroticites</taxon>
        <taxon>Diabrotica</taxon>
    </lineage>
</organism>
<dbReference type="InParanoid" id="A0A6P7GCZ8"/>
<dbReference type="AlphaFoldDB" id="A0A6P7GCZ8"/>
<name>A0A6P7GCZ8_DIAVI</name>
<dbReference type="RefSeq" id="XP_028144467.1">
    <property type="nucleotide sequence ID" value="XM_028288666.1"/>
</dbReference>